<protein>
    <submittedName>
        <fullName evidence="10">Polysaccharide export protein</fullName>
    </submittedName>
</protein>
<comment type="similarity">
    <text evidence="2">Belongs to the CpsC/CapA family.</text>
</comment>
<sequence>MNKEYDDEIEIDLGALFQCLLKKWWLIVICALIGAGLALGSTILLITPKYQSSAMLYILNKTTSVTSLADIQIGSALTADFEVIATSKPVIDGAIETLKKEEGKTFTREQISKMLSITNKEDTRILVITATSENPQDASIVANAVAKNTATKMGEIMKSDPPTTVENAETPQDPISPSLKKNTILGFLAGAVLVCAILVIQFLLNDNIKTEDDIEKYLGLSTLVAIPKEKGKSRKKQEVRQLKEGSHETKK</sequence>
<comment type="caution">
    <text evidence="10">The sequence shown here is derived from an EMBL/GenBank/DDBJ whole genome shotgun (WGS) entry which is preliminary data.</text>
</comment>
<reference evidence="10 11" key="1">
    <citation type="submission" date="2020-08" db="EMBL/GenBank/DDBJ databases">
        <title>Genome public.</title>
        <authorList>
            <person name="Liu C."/>
            <person name="Sun Q."/>
        </authorList>
    </citation>
    <scope>NUCLEOTIDE SEQUENCE [LARGE SCALE GENOMIC DNA]</scope>
    <source>
        <strain evidence="10 11">3_YM_SP_D4_24.mj</strain>
    </source>
</reference>
<feature type="region of interest" description="Disordered" evidence="7">
    <location>
        <begin position="230"/>
        <end position="251"/>
    </location>
</feature>
<keyword evidence="11" id="KW-1185">Reference proteome</keyword>
<accession>A0ABR7P7F8</accession>
<evidence type="ECO:0000256" key="1">
    <source>
        <dbReference type="ARBA" id="ARBA00004651"/>
    </source>
</evidence>
<dbReference type="PANTHER" id="PTHR32309">
    <property type="entry name" value="TYROSINE-PROTEIN KINASE"/>
    <property type="match status" value="1"/>
</dbReference>
<feature type="transmembrane region" description="Helical" evidence="8">
    <location>
        <begin position="184"/>
        <end position="204"/>
    </location>
</feature>
<keyword evidence="6 8" id="KW-0472">Membrane</keyword>
<gene>
    <name evidence="10" type="ORF">H8712_00975</name>
</gene>
<evidence type="ECO:0000313" key="10">
    <source>
        <dbReference type="EMBL" id="MBC8627212.1"/>
    </source>
</evidence>
<feature type="transmembrane region" description="Helical" evidence="8">
    <location>
        <begin position="24"/>
        <end position="46"/>
    </location>
</feature>
<evidence type="ECO:0000256" key="2">
    <source>
        <dbReference type="ARBA" id="ARBA00006683"/>
    </source>
</evidence>
<organism evidence="10 11">
    <name type="scientific">Blautia stercoris</name>
    <dbReference type="NCBI Taxonomy" id="871664"/>
    <lineage>
        <taxon>Bacteria</taxon>
        <taxon>Bacillati</taxon>
        <taxon>Bacillota</taxon>
        <taxon>Clostridia</taxon>
        <taxon>Lachnospirales</taxon>
        <taxon>Lachnospiraceae</taxon>
        <taxon>Blautia</taxon>
    </lineage>
</organism>
<dbReference type="Pfam" id="PF02706">
    <property type="entry name" value="Wzz"/>
    <property type="match status" value="1"/>
</dbReference>
<name>A0ABR7P7F8_9FIRM</name>
<feature type="domain" description="Polysaccharide chain length determinant N-terminal" evidence="9">
    <location>
        <begin position="10"/>
        <end position="96"/>
    </location>
</feature>
<evidence type="ECO:0000256" key="3">
    <source>
        <dbReference type="ARBA" id="ARBA00022475"/>
    </source>
</evidence>
<proteinExistence type="inferred from homology"/>
<evidence type="ECO:0000259" key="9">
    <source>
        <dbReference type="Pfam" id="PF02706"/>
    </source>
</evidence>
<keyword evidence="4 8" id="KW-0812">Transmembrane</keyword>
<evidence type="ECO:0000313" key="11">
    <source>
        <dbReference type="Proteomes" id="UP000661649"/>
    </source>
</evidence>
<dbReference type="PANTHER" id="PTHR32309:SF13">
    <property type="entry name" value="FERRIC ENTEROBACTIN TRANSPORT PROTEIN FEPE"/>
    <property type="match status" value="1"/>
</dbReference>
<dbReference type="InterPro" id="IPR003856">
    <property type="entry name" value="LPS_length_determ_N"/>
</dbReference>
<dbReference type="RefSeq" id="WP_187558050.1">
    <property type="nucleotide sequence ID" value="NZ_DAWEED010000083.1"/>
</dbReference>
<evidence type="ECO:0000256" key="5">
    <source>
        <dbReference type="ARBA" id="ARBA00022989"/>
    </source>
</evidence>
<evidence type="ECO:0000256" key="6">
    <source>
        <dbReference type="ARBA" id="ARBA00023136"/>
    </source>
</evidence>
<dbReference type="Proteomes" id="UP000661649">
    <property type="component" value="Unassembled WGS sequence"/>
</dbReference>
<keyword evidence="5 8" id="KW-1133">Transmembrane helix</keyword>
<evidence type="ECO:0000256" key="7">
    <source>
        <dbReference type="SAM" id="MobiDB-lite"/>
    </source>
</evidence>
<evidence type="ECO:0000256" key="8">
    <source>
        <dbReference type="SAM" id="Phobius"/>
    </source>
</evidence>
<dbReference type="EMBL" id="JACRTP010000001">
    <property type="protein sequence ID" value="MBC8627212.1"/>
    <property type="molecule type" value="Genomic_DNA"/>
</dbReference>
<comment type="subcellular location">
    <subcellularLocation>
        <location evidence="1">Cell membrane</location>
        <topology evidence="1">Multi-pass membrane protein</topology>
    </subcellularLocation>
</comment>
<feature type="compositionally biased region" description="Basic and acidic residues" evidence="7">
    <location>
        <begin position="236"/>
        <end position="251"/>
    </location>
</feature>
<evidence type="ECO:0000256" key="4">
    <source>
        <dbReference type="ARBA" id="ARBA00022692"/>
    </source>
</evidence>
<keyword evidence="3" id="KW-1003">Cell membrane</keyword>
<dbReference type="InterPro" id="IPR050445">
    <property type="entry name" value="Bact_polysacc_biosynth/exp"/>
</dbReference>